<sequence>MADHLSSALPLAITTPPKDVFRSSNPSVRLSGAPALLGQIVCKTAHLACICSIPVPWQTASRPLAGIHEHFVGLGNLNSLPCHRICVCAALSTTLVSRTFEVTVQ</sequence>
<name>A0A4V3HSK1_9PEZI</name>
<proteinExistence type="predicted"/>
<gene>
    <name evidence="1" type="ORF">C8035_v007917</name>
</gene>
<dbReference type="AlphaFoldDB" id="A0A4V3HSK1"/>
<accession>A0A4V3HSK1</accession>
<evidence type="ECO:0000313" key="2">
    <source>
        <dbReference type="Proteomes" id="UP000295083"/>
    </source>
</evidence>
<protein>
    <submittedName>
        <fullName evidence="1">Uncharacterized protein</fullName>
    </submittedName>
</protein>
<organism evidence="1 2">
    <name type="scientific">Colletotrichum spinosum</name>
    <dbReference type="NCBI Taxonomy" id="1347390"/>
    <lineage>
        <taxon>Eukaryota</taxon>
        <taxon>Fungi</taxon>
        <taxon>Dikarya</taxon>
        <taxon>Ascomycota</taxon>
        <taxon>Pezizomycotina</taxon>
        <taxon>Sordariomycetes</taxon>
        <taxon>Hypocreomycetidae</taxon>
        <taxon>Glomerellales</taxon>
        <taxon>Glomerellaceae</taxon>
        <taxon>Colletotrichum</taxon>
        <taxon>Colletotrichum orbiculare species complex</taxon>
    </lineage>
</organism>
<dbReference type="Proteomes" id="UP000295083">
    <property type="component" value="Unassembled WGS sequence"/>
</dbReference>
<comment type="caution">
    <text evidence="1">The sequence shown here is derived from an EMBL/GenBank/DDBJ whole genome shotgun (WGS) entry which is preliminary data.</text>
</comment>
<keyword evidence="2" id="KW-1185">Reference proteome</keyword>
<reference evidence="1 2" key="1">
    <citation type="submission" date="2018-11" db="EMBL/GenBank/DDBJ databases">
        <title>Genome sequence and assembly of Colletotrichum spinosum.</title>
        <authorList>
            <person name="Gan P."/>
            <person name="Shirasu K."/>
        </authorList>
    </citation>
    <scope>NUCLEOTIDE SEQUENCE [LARGE SCALE GENOMIC DNA]</scope>
    <source>
        <strain evidence="1 2">CBS 515.97</strain>
    </source>
</reference>
<dbReference type="EMBL" id="QAPG01000034">
    <property type="protein sequence ID" value="TDZ36069.1"/>
    <property type="molecule type" value="Genomic_DNA"/>
</dbReference>
<evidence type="ECO:0000313" key="1">
    <source>
        <dbReference type="EMBL" id="TDZ36069.1"/>
    </source>
</evidence>